<dbReference type="EMBL" id="JAAVLN010000001">
    <property type="protein sequence ID" value="NKC03588.1"/>
    <property type="molecule type" value="Genomic_DNA"/>
</dbReference>
<protein>
    <recommendedName>
        <fullName evidence="3">Outer membrane autotransporter</fullName>
    </recommendedName>
</protein>
<dbReference type="Proteomes" id="UP000704467">
    <property type="component" value="Unassembled WGS sequence"/>
</dbReference>
<sequence length="54" mass="5280">MRVSSTFGGKVNVNSGGVLGGTGTVGDTHISAGGTLAGLYGTTLKIEGADGRQR</sequence>
<reference evidence="1 2" key="1">
    <citation type="submission" date="2020-03" db="EMBL/GenBank/DDBJ databases">
        <title>Whole genome sequencing of clinical and environmental type strains of Ochrobactrum.</title>
        <authorList>
            <person name="Dharne M."/>
        </authorList>
    </citation>
    <scope>NUCLEOTIDE SEQUENCE [LARGE SCALE GENOMIC DNA]</scope>
    <source>
        <strain evidence="1 2">CIP 109452</strain>
    </source>
</reference>
<name>A0ABX1DPL6_9HYPH</name>
<accession>A0ABX1DPL6</accession>
<keyword evidence="2" id="KW-1185">Reference proteome</keyword>
<evidence type="ECO:0000313" key="2">
    <source>
        <dbReference type="Proteomes" id="UP000704467"/>
    </source>
</evidence>
<proteinExistence type="predicted"/>
<organism evidence="1 2">
    <name type="scientific">Brucella haematophila</name>
    <dbReference type="NCBI Taxonomy" id="419474"/>
    <lineage>
        <taxon>Bacteria</taxon>
        <taxon>Pseudomonadati</taxon>
        <taxon>Pseudomonadota</taxon>
        <taxon>Alphaproteobacteria</taxon>
        <taxon>Hyphomicrobiales</taxon>
        <taxon>Brucellaceae</taxon>
        <taxon>Brucella/Ochrobactrum group</taxon>
        <taxon>Brucella</taxon>
    </lineage>
</organism>
<evidence type="ECO:0000313" key="1">
    <source>
        <dbReference type="EMBL" id="NKC03588.1"/>
    </source>
</evidence>
<comment type="caution">
    <text evidence="1">The sequence shown here is derived from an EMBL/GenBank/DDBJ whole genome shotgun (WGS) entry which is preliminary data.</text>
</comment>
<evidence type="ECO:0008006" key="3">
    <source>
        <dbReference type="Google" id="ProtNLM"/>
    </source>
</evidence>
<gene>
    <name evidence="1" type="ORF">HED55_10505</name>
</gene>